<keyword evidence="1" id="KW-0614">Plasmid</keyword>
<dbReference type="Proteomes" id="UP000859822">
    <property type="component" value="Unassembled WGS sequence"/>
</dbReference>
<reference evidence="2" key="1">
    <citation type="journal article" date="2018" name="Genome Biol.">
        <title>SKESA: strategic k-mer extension for scrupulous assemblies.</title>
        <authorList>
            <person name="Souvorov A."/>
            <person name="Agarwala R."/>
            <person name="Lipman D.J."/>
        </authorList>
    </citation>
    <scope>NUCLEOTIDE SEQUENCE</scope>
    <source>
        <strain evidence="2">489-16</strain>
    </source>
</reference>
<dbReference type="EMBL" id="DABUHV010000022">
    <property type="protein sequence ID" value="HAN4355156.1"/>
    <property type="molecule type" value="Genomic_DNA"/>
</dbReference>
<reference evidence="2" key="3">
    <citation type="submission" date="2020-09" db="EMBL/GenBank/DDBJ databases">
        <authorList>
            <consortium name="NCBI Pathogen Detection Project"/>
        </authorList>
    </citation>
    <scope>NUCLEOTIDE SEQUENCE</scope>
    <source>
        <strain evidence="2">489-16</strain>
    </source>
</reference>
<dbReference type="EMBL" id="CP014084">
    <property type="protein sequence ID" value="AUW39341.1"/>
    <property type="molecule type" value="Genomic_DNA"/>
</dbReference>
<proteinExistence type="predicted"/>
<reference evidence="1" key="2">
    <citation type="submission" date="2018-01" db="EMBL/GenBank/DDBJ databases">
        <title>FDA dAtabase for Regulatory Grade micrObial Sequences (FDA-ARGOS): Supporting development and validation of Infectious Disease Dx tests.</title>
        <authorList>
            <person name="Case J."/>
            <person name="Tallon L."/>
            <person name="Sadzewicz L."/>
            <person name="Sengamalay N."/>
            <person name="Nagaraj S."/>
            <person name="Vavikolanu K."/>
            <person name="Aluvathingal J."/>
            <person name="Nadendla S."/>
            <person name="Hobson J."/>
            <person name="Sichtig H."/>
        </authorList>
    </citation>
    <scope>NUCLEOTIDE SEQUENCE</scope>
    <source>
        <strain evidence="1">FDAARGOS_95</strain>
        <plasmid evidence="1">unnamed</plasmid>
    </source>
</reference>
<gene>
    <name evidence="1" type="ORF">AL551_27990</name>
    <name evidence="2" type="ORF">IFC14_003639</name>
</gene>
<protein>
    <submittedName>
        <fullName evidence="1">Uncharacterized protein</fullName>
    </submittedName>
</protein>
<accession>A0A2K9YV68</accession>
<organism evidence="1">
    <name type="scientific">Escherichia coli</name>
    <dbReference type="NCBI Taxonomy" id="562"/>
    <lineage>
        <taxon>Bacteria</taxon>
        <taxon>Pseudomonadati</taxon>
        <taxon>Pseudomonadota</taxon>
        <taxon>Gammaproteobacteria</taxon>
        <taxon>Enterobacterales</taxon>
        <taxon>Enterobacteriaceae</taxon>
        <taxon>Escherichia</taxon>
    </lineage>
</organism>
<sequence>MSYNKEKELKQFWERTDLSSLCNGETPLVSKNDKGGIFSIDNFCPEISFRYLGYYADYMLRYIDEDAHTIGYGIAKRDQKENDWKYDWSEVNAVFYEDCYLFERVKQFNKELHDSFFKRLHPNIVMQISRMDKCLDSNDPTGVLHAASNILETMAKEILDDPNVLNKSFGSFFEKFKKESKLPLGFINAVKDIYDLRNKIPTAGHGGVGMPGLSLSDAIMIAASTKAIVEIEYRNIDVAAID</sequence>
<geneLocation type="plasmid" evidence="1">
    <name>unnamed</name>
</geneLocation>
<name>A0A2K9YV68_ECOLX</name>
<evidence type="ECO:0000313" key="1">
    <source>
        <dbReference type="EMBL" id="AUW39341.1"/>
    </source>
</evidence>
<dbReference type="AlphaFoldDB" id="A0A2K9YV68"/>
<evidence type="ECO:0000313" key="2">
    <source>
        <dbReference type="EMBL" id="HAN4355156.1"/>
    </source>
</evidence>